<feature type="binding site" evidence="10">
    <location>
        <position position="280"/>
    </location>
    <ligand>
        <name>Zn(2+)</name>
        <dbReference type="ChEBI" id="CHEBI:29105"/>
    </ligand>
</feature>
<comment type="subcellular location">
    <subcellularLocation>
        <location evidence="10">Cytoplasm</location>
    </subcellularLocation>
</comment>
<dbReference type="SUPFAM" id="SSF52540">
    <property type="entry name" value="P-loop containing nucleoside triphosphate hydrolases"/>
    <property type="match status" value="1"/>
</dbReference>
<dbReference type="Pfam" id="PF03193">
    <property type="entry name" value="RsgA_GTPase"/>
    <property type="match status" value="1"/>
</dbReference>
<feature type="coiled-coil region" evidence="11">
    <location>
        <begin position="295"/>
        <end position="322"/>
    </location>
</feature>
<dbReference type="Proteomes" id="UP000238220">
    <property type="component" value="Unassembled WGS sequence"/>
</dbReference>
<evidence type="ECO:0000256" key="4">
    <source>
        <dbReference type="ARBA" id="ARBA00022730"/>
    </source>
</evidence>
<dbReference type="GO" id="GO:0005525">
    <property type="term" value="F:GTP binding"/>
    <property type="evidence" value="ECO:0007669"/>
    <property type="project" value="UniProtKB-UniRule"/>
</dbReference>
<keyword evidence="4 10" id="KW-0699">rRNA-binding</keyword>
<dbReference type="GO" id="GO:0042274">
    <property type="term" value="P:ribosomal small subunit biogenesis"/>
    <property type="evidence" value="ECO:0007669"/>
    <property type="project" value="UniProtKB-UniRule"/>
</dbReference>
<gene>
    <name evidence="10 14" type="primary">rsgA</name>
    <name evidence="14" type="ORF">C3942_10370</name>
</gene>
<dbReference type="InterPro" id="IPR004881">
    <property type="entry name" value="Ribosome_biogen_GTPase_RsgA"/>
</dbReference>
<dbReference type="InterPro" id="IPR027417">
    <property type="entry name" value="P-loop_NTPase"/>
</dbReference>
<dbReference type="CDD" id="cd01854">
    <property type="entry name" value="YjeQ_EngC"/>
    <property type="match status" value="1"/>
</dbReference>
<keyword evidence="6 10" id="KW-0378">Hydrolase</keyword>
<evidence type="ECO:0000313" key="14">
    <source>
        <dbReference type="EMBL" id="PPE73804.1"/>
    </source>
</evidence>
<dbReference type="Gene3D" id="1.10.40.50">
    <property type="entry name" value="Probable gtpase engc, domain 3"/>
    <property type="match status" value="1"/>
</dbReference>
<dbReference type="EC" id="3.6.1.-" evidence="10"/>
<dbReference type="HAMAP" id="MF_01820">
    <property type="entry name" value="GTPase_RsgA"/>
    <property type="match status" value="1"/>
</dbReference>
<comment type="subunit">
    <text evidence="10">Monomer. Associates with 30S ribosomal subunit, binds 16S rRNA.</text>
</comment>
<reference evidence="14 15" key="1">
    <citation type="submission" date="2018-02" db="EMBL/GenBank/DDBJ databases">
        <title>Genome sequencing of Solimonas sp. HR-BB.</title>
        <authorList>
            <person name="Lee Y."/>
            <person name="Jeon C.O."/>
        </authorList>
    </citation>
    <scope>NUCLEOTIDE SEQUENCE [LARGE SCALE GENOMIC DNA]</scope>
    <source>
        <strain evidence="14 15">HR-BB</strain>
    </source>
</reference>
<keyword evidence="9 10" id="KW-0342">GTP-binding</keyword>
<keyword evidence="15" id="KW-1185">Reference proteome</keyword>
<protein>
    <recommendedName>
        <fullName evidence="10">Small ribosomal subunit biogenesis GTPase RsgA</fullName>
        <ecNumber evidence="10">3.6.1.-</ecNumber>
    </recommendedName>
</protein>
<feature type="binding site" evidence="10">
    <location>
        <position position="282"/>
    </location>
    <ligand>
        <name>Zn(2+)</name>
        <dbReference type="ChEBI" id="CHEBI:29105"/>
    </ligand>
</feature>
<evidence type="ECO:0000256" key="8">
    <source>
        <dbReference type="ARBA" id="ARBA00022884"/>
    </source>
</evidence>
<dbReference type="InterPro" id="IPR010914">
    <property type="entry name" value="RsgA_GTPase_dom"/>
</dbReference>
<evidence type="ECO:0000256" key="9">
    <source>
        <dbReference type="ARBA" id="ARBA00023134"/>
    </source>
</evidence>
<evidence type="ECO:0000256" key="6">
    <source>
        <dbReference type="ARBA" id="ARBA00022801"/>
    </source>
</evidence>
<evidence type="ECO:0000256" key="10">
    <source>
        <dbReference type="HAMAP-Rule" id="MF_01820"/>
    </source>
</evidence>
<dbReference type="GO" id="GO:0019843">
    <property type="term" value="F:rRNA binding"/>
    <property type="evidence" value="ECO:0007669"/>
    <property type="project" value="UniProtKB-KW"/>
</dbReference>
<dbReference type="PANTHER" id="PTHR32120:SF10">
    <property type="entry name" value="SMALL RIBOSOMAL SUBUNIT BIOGENESIS GTPASE RSGA"/>
    <property type="match status" value="1"/>
</dbReference>
<dbReference type="Gene3D" id="3.40.50.300">
    <property type="entry name" value="P-loop containing nucleotide triphosphate hydrolases"/>
    <property type="match status" value="1"/>
</dbReference>
<feature type="binding site" evidence="10">
    <location>
        <position position="275"/>
    </location>
    <ligand>
        <name>Zn(2+)</name>
        <dbReference type="ChEBI" id="CHEBI:29105"/>
    </ligand>
</feature>
<feature type="binding site" evidence="10">
    <location>
        <position position="288"/>
    </location>
    <ligand>
        <name>Zn(2+)</name>
        <dbReference type="ChEBI" id="CHEBI:29105"/>
    </ligand>
</feature>
<keyword evidence="5 10" id="KW-0547">Nucleotide-binding</keyword>
<evidence type="ECO:0000256" key="1">
    <source>
        <dbReference type="ARBA" id="ARBA00022490"/>
    </source>
</evidence>
<evidence type="ECO:0000256" key="11">
    <source>
        <dbReference type="SAM" id="Coils"/>
    </source>
</evidence>
<organism evidence="14 15">
    <name type="scientific">Solimonas fluminis</name>
    <dbReference type="NCBI Taxonomy" id="2086571"/>
    <lineage>
        <taxon>Bacteria</taxon>
        <taxon>Pseudomonadati</taxon>
        <taxon>Pseudomonadota</taxon>
        <taxon>Gammaproteobacteria</taxon>
        <taxon>Nevskiales</taxon>
        <taxon>Nevskiaceae</taxon>
        <taxon>Solimonas</taxon>
    </lineage>
</organism>
<dbReference type="InterPro" id="IPR030378">
    <property type="entry name" value="G_CP_dom"/>
</dbReference>
<dbReference type="GO" id="GO:0046872">
    <property type="term" value="F:metal ion binding"/>
    <property type="evidence" value="ECO:0007669"/>
    <property type="project" value="UniProtKB-KW"/>
</dbReference>
<feature type="domain" description="EngC GTPase" evidence="12">
    <location>
        <begin position="102"/>
        <end position="250"/>
    </location>
</feature>
<keyword evidence="1 10" id="KW-0963">Cytoplasm</keyword>
<dbReference type="OrthoDB" id="9809485at2"/>
<evidence type="ECO:0000259" key="13">
    <source>
        <dbReference type="PROSITE" id="PS51721"/>
    </source>
</evidence>
<comment type="cofactor">
    <cofactor evidence="10">
        <name>Zn(2+)</name>
        <dbReference type="ChEBI" id="CHEBI:29105"/>
    </cofactor>
    <text evidence="10">Binds 1 zinc ion per subunit.</text>
</comment>
<evidence type="ECO:0000256" key="2">
    <source>
        <dbReference type="ARBA" id="ARBA00022517"/>
    </source>
</evidence>
<keyword evidence="2 10" id="KW-0690">Ribosome biogenesis</keyword>
<comment type="caution">
    <text evidence="14">The sequence shown here is derived from an EMBL/GenBank/DDBJ whole genome shotgun (WGS) entry which is preliminary data.</text>
</comment>
<evidence type="ECO:0000256" key="3">
    <source>
        <dbReference type="ARBA" id="ARBA00022723"/>
    </source>
</evidence>
<proteinExistence type="inferred from homology"/>
<comment type="function">
    <text evidence="10">One of several proteins that assist in the late maturation steps of the functional core of the 30S ribosomal subunit. Helps release RbfA from mature subunits. May play a role in the assembly of ribosomal proteins into the subunit. Circularly permuted GTPase that catalyzes slow GTP hydrolysis, GTPase activity is stimulated by the 30S ribosomal subunit.</text>
</comment>
<evidence type="ECO:0000259" key="12">
    <source>
        <dbReference type="PROSITE" id="PS50936"/>
    </source>
</evidence>
<dbReference type="RefSeq" id="WP_104230319.1">
    <property type="nucleotide sequence ID" value="NZ_PSNW01000005.1"/>
</dbReference>
<dbReference type="PROSITE" id="PS51721">
    <property type="entry name" value="G_CP"/>
    <property type="match status" value="1"/>
</dbReference>
<keyword evidence="3 10" id="KW-0479">Metal-binding</keyword>
<evidence type="ECO:0000313" key="15">
    <source>
        <dbReference type="Proteomes" id="UP000238220"/>
    </source>
</evidence>
<evidence type="ECO:0000256" key="5">
    <source>
        <dbReference type="ARBA" id="ARBA00022741"/>
    </source>
</evidence>
<dbReference type="NCBIfam" id="TIGR00157">
    <property type="entry name" value="ribosome small subunit-dependent GTPase A"/>
    <property type="match status" value="1"/>
</dbReference>
<keyword evidence="7 10" id="KW-0862">Zinc</keyword>
<dbReference type="EMBL" id="PSNW01000005">
    <property type="protein sequence ID" value="PPE73804.1"/>
    <property type="molecule type" value="Genomic_DNA"/>
</dbReference>
<dbReference type="PANTHER" id="PTHR32120">
    <property type="entry name" value="SMALL RIBOSOMAL SUBUNIT BIOGENESIS GTPASE RSGA"/>
    <property type="match status" value="1"/>
</dbReference>
<dbReference type="PROSITE" id="PS50936">
    <property type="entry name" value="ENGC_GTPASE"/>
    <property type="match status" value="1"/>
</dbReference>
<comment type="similarity">
    <text evidence="10">Belongs to the TRAFAC class YlqF/YawG GTPase family. RsgA subfamily.</text>
</comment>
<keyword evidence="11" id="KW-0175">Coiled coil</keyword>
<dbReference type="AlphaFoldDB" id="A0A2S5TFS9"/>
<feature type="binding site" evidence="10">
    <location>
        <begin position="194"/>
        <end position="202"/>
    </location>
    <ligand>
        <name>GTP</name>
        <dbReference type="ChEBI" id="CHEBI:37565"/>
    </ligand>
</feature>
<feature type="binding site" evidence="10">
    <location>
        <begin position="141"/>
        <end position="144"/>
    </location>
    <ligand>
        <name>GTP</name>
        <dbReference type="ChEBI" id="CHEBI:37565"/>
    </ligand>
</feature>
<keyword evidence="8 10" id="KW-0694">RNA-binding</keyword>
<dbReference type="GO" id="GO:0003924">
    <property type="term" value="F:GTPase activity"/>
    <property type="evidence" value="ECO:0007669"/>
    <property type="project" value="UniProtKB-UniRule"/>
</dbReference>
<sequence>MSSPMLYGALRRIGFPIRYIPLLPGDGSTLPARVIARHRDRCELHDGSRVFDALFSPGEDPLAGDWALWSACGGERRIVSLLPRLNLIRRGRADGESQPLVANIDTALLVMGLDGNYRPNRLERFLLLARASETTPVVVLTKADLCGEAEARIAQVRRLCGDVTAVLHGDARDPQLREALGPWCGEGQTLVLLGSSGVGKSTLCNTLLGESAQATGAVSAEGDRGRHTTTARRLLSLPDGACIIDTPGLRELRLSGDETLGDGAFEDIVRLAEHCRYRDCRHGGEPGCAVRGQVEEERLDNYHKLERELAHAQQNALQKRESKQADKALQRGLRRFYRDRDR</sequence>
<feature type="domain" description="CP-type G" evidence="13">
    <location>
        <begin position="93"/>
        <end position="252"/>
    </location>
</feature>
<name>A0A2S5TFS9_9GAMM</name>
<accession>A0A2S5TFS9</accession>
<evidence type="ECO:0000256" key="7">
    <source>
        <dbReference type="ARBA" id="ARBA00022833"/>
    </source>
</evidence>
<dbReference type="GO" id="GO:0005737">
    <property type="term" value="C:cytoplasm"/>
    <property type="evidence" value="ECO:0007669"/>
    <property type="project" value="UniProtKB-SubCell"/>
</dbReference>